<dbReference type="Pfam" id="PF08281">
    <property type="entry name" value="Sigma70_r4_2"/>
    <property type="match status" value="1"/>
</dbReference>
<dbReference type="InterPro" id="IPR036388">
    <property type="entry name" value="WH-like_DNA-bd_sf"/>
</dbReference>
<dbReference type="CDD" id="cd06171">
    <property type="entry name" value="Sigma70_r4"/>
    <property type="match status" value="1"/>
</dbReference>
<dbReference type="EMBL" id="BAAABY010000013">
    <property type="protein sequence ID" value="GAA0455492.1"/>
    <property type="molecule type" value="Genomic_DNA"/>
</dbReference>
<dbReference type="InterPro" id="IPR007627">
    <property type="entry name" value="RNA_pol_sigma70_r2"/>
</dbReference>
<comment type="caution">
    <text evidence="10">The sequence shown here is derived from an EMBL/GenBank/DDBJ whole genome shotgun (WGS) entry which is preliminary data.</text>
</comment>
<feature type="compositionally biased region" description="Polar residues" evidence="7">
    <location>
        <begin position="12"/>
        <end position="21"/>
    </location>
</feature>
<dbReference type="InterPro" id="IPR013324">
    <property type="entry name" value="RNA_pol_sigma_r3/r4-like"/>
</dbReference>
<name>A0ABN0ZQA1_9ACTN</name>
<reference evidence="10 11" key="1">
    <citation type="journal article" date="2019" name="Int. J. Syst. Evol. Microbiol.">
        <title>The Global Catalogue of Microorganisms (GCM) 10K type strain sequencing project: providing services to taxonomists for standard genome sequencing and annotation.</title>
        <authorList>
            <consortium name="The Broad Institute Genomics Platform"/>
            <consortium name="The Broad Institute Genome Sequencing Center for Infectious Disease"/>
            <person name="Wu L."/>
            <person name="Ma J."/>
        </authorList>
    </citation>
    <scope>NUCLEOTIDE SEQUENCE [LARGE SCALE GENOMIC DNA]</scope>
    <source>
        <strain evidence="10 11">JCM 4805</strain>
    </source>
</reference>
<dbReference type="InterPro" id="IPR013325">
    <property type="entry name" value="RNA_pol_sigma_r2"/>
</dbReference>
<dbReference type="InterPro" id="IPR014284">
    <property type="entry name" value="RNA_pol_sigma-70_dom"/>
</dbReference>
<dbReference type="Gene3D" id="1.10.1740.10">
    <property type="match status" value="1"/>
</dbReference>
<evidence type="ECO:0000256" key="1">
    <source>
        <dbReference type="ARBA" id="ARBA00010641"/>
    </source>
</evidence>
<dbReference type="SUPFAM" id="SSF88659">
    <property type="entry name" value="Sigma3 and sigma4 domains of RNA polymerase sigma factors"/>
    <property type="match status" value="1"/>
</dbReference>
<dbReference type="SUPFAM" id="SSF88946">
    <property type="entry name" value="Sigma2 domain of RNA polymerase sigma factors"/>
    <property type="match status" value="1"/>
</dbReference>
<feature type="domain" description="RNA polymerase sigma factor 70 region 4 type 2" evidence="9">
    <location>
        <begin position="214"/>
        <end position="264"/>
    </location>
</feature>
<feature type="region of interest" description="Disordered" evidence="7">
    <location>
        <begin position="39"/>
        <end position="100"/>
    </location>
</feature>
<evidence type="ECO:0000256" key="3">
    <source>
        <dbReference type="ARBA" id="ARBA00023082"/>
    </source>
</evidence>
<dbReference type="InterPro" id="IPR014293">
    <property type="entry name" value="RNA_pol_sigma70_actinobac"/>
</dbReference>
<dbReference type="InterPro" id="IPR039425">
    <property type="entry name" value="RNA_pol_sigma-70-like"/>
</dbReference>
<dbReference type="Gene3D" id="1.10.10.10">
    <property type="entry name" value="Winged helix-like DNA-binding domain superfamily/Winged helix DNA-binding domain"/>
    <property type="match status" value="1"/>
</dbReference>
<evidence type="ECO:0000256" key="2">
    <source>
        <dbReference type="ARBA" id="ARBA00023015"/>
    </source>
</evidence>
<feature type="domain" description="RNA polymerase sigma-70 region 2" evidence="8">
    <location>
        <begin position="109"/>
        <end position="172"/>
    </location>
</feature>
<feature type="compositionally biased region" description="Low complexity" evidence="7">
    <location>
        <begin position="42"/>
        <end position="52"/>
    </location>
</feature>
<dbReference type="PANTHER" id="PTHR43133:SF59">
    <property type="entry name" value="ECF RNA POLYMERASE SIGMA FACTOR SIGR"/>
    <property type="match status" value="1"/>
</dbReference>
<keyword evidence="3 6" id="KW-0731">Sigma factor</keyword>
<evidence type="ECO:0000313" key="11">
    <source>
        <dbReference type="Proteomes" id="UP001500909"/>
    </source>
</evidence>
<evidence type="ECO:0000256" key="7">
    <source>
        <dbReference type="SAM" id="MobiDB-lite"/>
    </source>
</evidence>
<keyword evidence="4 6" id="KW-0238">DNA-binding</keyword>
<dbReference type="Proteomes" id="UP001500909">
    <property type="component" value="Unassembled WGS sequence"/>
</dbReference>
<sequence>MGIACPARPQGTGWSMPQPAQVQAGHHVTAGAAVVPDRRLFSDSSGSASGSGTVLEEVGPVTGTDAGTDGTARARNEDQADQADAARAQTTGESEAERNARFERDALTFLDQMYSAALRMTRNPADAEDLVQETYAKAYASFHQFREGTNLKAWLYRILTNTFINSYRKKQREPQRSAAEEIEDWQLARAESHMSTGLRSAESQALDHLPDSDVKEALQAIPEEFRIAVYLADVEGFAYKEIADIMGTPIGTVMSRLHRGRRQLRGMLEDYARDRGLVPAGAGAAASTKQPHDRKGSSS</sequence>
<dbReference type="InterPro" id="IPR013249">
    <property type="entry name" value="RNA_pol_sigma70_r4_t2"/>
</dbReference>
<comment type="similarity">
    <text evidence="1 6">Belongs to the sigma-70 factor family. ECF subfamily.</text>
</comment>
<evidence type="ECO:0000259" key="9">
    <source>
        <dbReference type="Pfam" id="PF08281"/>
    </source>
</evidence>
<dbReference type="PROSITE" id="PS01063">
    <property type="entry name" value="SIGMA70_ECF"/>
    <property type="match status" value="1"/>
</dbReference>
<keyword evidence="11" id="KW-1185">Reference proteome</keyword>
<keyword evidence="5 6" id="KW-0804">Transcription</keyword>
<dbReference type="NCBIfam" id="TIGR02937">
    <property type="entry name" value="sigma70-ECF"/>
    <property type="match status" value="1"/>
</dbReference>
<proteinExistence type="inferred from homology"/>
<feature type="region of interest" description="Disordered" evidence="7">
    <location>
        <begin position="279"/>
        <end position="299"/>
    </location>
</feature>
<feature type="compositionally biased region" description="Low complexity" evidence="7">
    <location>
        <begin position="62"/>
        <end position="71"/>
    </location>
</feature>
<feature type="compositionally biased region" description="Basic and acidic residues" evidence="7">
    <location>
        <begin position="290"/>
        <end position="299"/>
    </location>
</feature>
<dbReference type="PANTHER" id="PTHR43133">
    <property type="entry name" value="RNA POLYMERASE ECF-TYPE SIGMA FACTO"/>
    <property type="match status" value="1"/>
</dbReference>
<evidence type="ECO:0000259" key="8">
    <source>
        <dbReference type="Pfam" id="PF04542"/>
    </source>
</evidence>
<dbReference type="InterPro" id="IPR000838">
    <property type="entry name" value="RNA_pol_sigma70_ECF_CS"/>
</dbReference>
<gene>
    <name evidence="10" type="ORF">GCM10010361_19420</name>
</gene>
<accession>A0ABN0ZQA1</accession>
<keyword evidence="2 6" id="KW-0805">Transcription regulation</keyword>
<evidence type="ECO:0000313" key="10">
    <source>
        <dbReference type="EMBL" id="GAA0455492.1"/>
    </source>
</evidence>
<protein>
    <recommendedName>
        <fullName evidence="6">RNA polymerase sigma factor</fullName>
    </recommendedName>
</protein>
<dbReference type="NCBIfam" id="TIGR02947">
    <property type="entry name" value="SigH_actino"/>
    <property type="match status" value="1"/>
</dbReference>
<evidence type="ECO:0000256" key="6">
    <source>
        <dbReference type="RuleBase" id="RU000716"/>
    </source>
</evidence>
<evidence type="ECO:0000256" key="4">
    <source>
        <dbReference type="ARBA" id="ARBA00023125"/>
    </source>
</evidence>
<evidence type="ECO:0000256" key="5">
    <source>
        <dbReference type="ARBA" id="ARBA00023163"/>
    </source>
</evidence>
<dbReference type="Pfam" id="PF04542">
    <property type="entry name" value="Sigma70_r2"/>
    <property type="match status" value="1"/>
</dbReference>
<feature type="region of interest" description="Disordered" evidence="7">
    <location>
        <begin position="1"/>
        <end position="25"/>
    </location>
</feature>
<organism evidence="10 11">
    <name type="scientific">Streptomyces olivaceiscleroticus</name>
    <dbReference type="NCBI Taxonomy" id="68245"/>
    <lineage>
        <taxon>Bacteria</taxon>
        <taxon>Bacillati</taxon>
        <taxon>Actinomycetota</taxon>
        <taxon>Actinomycetes</taxon>
        <taxon>Kitasatosporales</taxon>
        <taxon>Streptomycetaceae</taxon>
        <taxon>Streptomyces</taxon>
    </lineage>
</organism>